<evidence type="ECO:0000256" key="3">
    <source>
        <dbReference type="ARBA" id="ARBA00012856"/>
    </source>
</evidence>
<dbReference type="InterPro" id="IPR001796">
    <property type="entry name" value="DHFR_dom"/>
</dbReference>
<dbReference type="GO" id="GO:0006730">
    <property type="term" value="P:one-carbon metabolic process"/>
    <property type="evidence" value="ECO:0007669"/>
    <property type="project" value="UniProtKB-KW"/>
</dbReference>
<dbReference type="PRINTS" id="PR00070">
    <property type="entry name" value="DHFR"/>
</dbReference>
<dbReference type="GO" id="GO:0005829">
    <property type="term" value="C:cytosol"/>
    <property type="evidence" value="ECO:0007669"/>
    <property type="project" value="TreeGrafter"/>
</dbReference>
<keyword evidence="6 8" id="KW-0560">Oxidoreductase</keyword>
<evidence type="ECO:0000256" key="6">
    <source>
        <dbReference type="ARBA" id="ARBA00023002"/>
    </source>
</evidence>
<dbReference type="PROSITE" id="PS51330">
    <property type="entry name" value="DHFR_2"/>
    <property type="match status" value="1"/>
</dbReference>
<dbReference type="UniPathway" id="UPA00077">
    <property type="reaction ID" value="UER00158"/>
</dbReference>
<evidence type="ECO:0000256" key="8">
    <source>
        <dbReference type="PIRNR" id="PIRNR000194"/>
    </source>
</evidence>
<dbReference type="PROSITE" id="PS00075">
    <property type="entry name" value="DHFR_1"/>
    <property type="match status" value="1"/>
</dbReference>
<feature type="domain" description="DHFR" evidence="11">
    <location>
        <begin position="2"/>
        <end position="165"/>
    </location>
</feature>
<dbReference type="EC" id="1.5.1.3" evidence="3 8"/>
<evidence type="ECO:0000313" key="12">
    <source>
        <dbReference type="EMBL" id="QES89791.1"/>
    </source>
</evidence>
<dbReference type="RefSeq" id="WP_131330749.1">
    <property type="nucleotide sequence ID" value="NZ_CP044016.1"/>
</dbReference>
<dbReference type="InterPro" id="IPR012259">
    <property type="entry name" value="DHFR"/>
</dbReference>
<dbReference type="AlphaFoldDB" id="A0A5P2GDW1"/>
<gene>
    <name evidence="12" type="ORF">E0W69_014360</name>
</gene>
<dbReference type="PANTHER" id="PTHR48069:SF3">
    <property type="entry name" value="DIHYDROFOLATE REDUCTASE"/>
    <property type="match status" value="1"/>
</dbReference>
<dbReference type="Gene3D" id="3.40.430.10">
    <property type="entry name" value="Dihydrofolate Reductase, subunit A"/>
    <property type="match status" value="1"/>
</dbReference>
<comment type="function">
    <text evidence="7 8">Key enzyme in folate metabolism. Catalyzes an essential reaction for de novo glycine and purine synthesis, and for DNA precursor synthesis.</text>
</comment>
<dbReference type="InterPro" id="IPR017925">
    <property type="entry name" value="DHFR_CS"/>
</dbReference>
<dbReference type="FunFam" id="3.40.430.10:FF:000001">
    <property type="entry name" value="Dihydrofolate reductase"/>
    <property type="match status" value="1"/>
</dbReference>
<keyword evidence="13" id="KW-1185">Reference proteome</keyword>
<organism evidence="12 13">
    <name type="scientific">Rhizosphaericola mali</name>
    <dbReference type="NCBI Taxonomy" id="2545455"/>
    <lineage>
        <taxon>Bacteria</taxon>
        <taxon>Pseudomonadati</taxon>
        <taxon>Bacteroidota</taxon>
        <taxon>Chitinophagia</taxon>
        <taxon>Chitinophagales</taxon>
        <taxon>Chitinophagaceae</taxon>
        <taxon>Rhizosphaericola</taxon>
    </lineage>
</organism>
<feature type="region of interest" description="Disordered" evidence="10">
    <location>
        <begin position="146"/>
        <end position="166"/>
    </location>
</feature>
<dbReference type="GO" id="GO:0004146">
    <property type="term" value="F:dihydrofolate reductase activity"/>
    <property type="evidence" value="ECO:0007669"/>
    <property type="project" value="UniProtKB-EC"/>
</dbReference>
<evidence type="ECO:0000259" key="11">
    <source>
        <dbReference type="PROSITE" id="PS51330"/>
    </source>
</evidence>
<comment type="pathway">
    <text evidence="1 8">Cofactor biosynthesis; tetrahydrofolate biosynthesis; 5,6,7,8-tetrahydrofolate from 7,8-dihydrofolate: step 1/1.</text>
</comment>
<sequence>MELIIIVAATENNVIGRNGDMPWSLSSDLRYFKNMTWGMPVLMGTNTFKSFGHGKPLPGRFNFILSRNKDLAFDGAVVVNSLDDAIFIAKEKNYKQLYIIGGGEIYKQLLPKVDKVLLTRVHKVVEDGDTFFPELDEKKWVLESSQDFPKDEKNTDPYSFQVWKRK</sequence>
<accession>A0A5P2GDW1</accession>
<dbReference type="GO" id="GO:0046654">
    <property type="term" value="P:tetrahydrofolate biosynthetic process"/>
    <property type="evidence" value="ECO:0007669"/>
    <property type="project" value="UniProtKB-UniPathway"/>
</dbReference>
<dbReference type="GO" id="GO:0046452">
    <property type="term" value="P:dihydrofolate metabolic process"/>
    <property type="evidence" value="ECO:0007669"/>
    <property type="project" value="TreeGrafter"/>
</dbReference>
<dbReference type="SUPFAM" id="SSF53597">
    <property type="entry name" value="Dihydrofolate reductase-like"/>
    <property type="match status" value="1"/>
</dbReference>
<keyword evidence="5 8" id="KW-0521">NADP</keyword>
<dbReference type="InterPro" id="IPR024072">
    <property type="entry name" value="DHFR-like_dom_sf"/>
</dbReference>
<dbReference type="OrthoDB" id="9804315at2"/>
<evidence type="ECO:0000256" key="9">
    <source>
        <dbReference type="RuleBase" id="RU004474"/>
    </source>
</evidence>
<evidence type="ECO:0000313" key="13">
    <source>
        <dbReference type="Proteomes" id="UP000292424"/>
    </source>
</evidence>
<keyword evidence="4 8" id="KW-0554">One-carbon metabolism</keyword>
<dbReference type="Pfam" id="PF00186">
    <property type="entry name" value="DHFR_1"/>
    <property type="match status" value="1"/>
</dbReference>
<reference evidence="12 13" key="1">
    <citation type="submission" date="2019-09" db="EMBL/GenBank/DDBJ databases">
        <title>Complete genome sequence of Arachidicoccus sp. B3-10 isolated from apple orchard soil.</title>
        <authorList>
            <person name="Kim H.S."/>
            <person name="Han K.-I."/>
            <person name="Suh M.K."/>
            <person name="Lee K.C."/>
            <person name="Eom M.K."/>
            <person name="Kim J.-S."/>
            <person name="Kang S.W."/>
            <person name="Sin Y."/>
            <person name="Lee J.-S."/>
        </authorList>
    </citation>
    <scope>NUCLEOTIDE SEQUENCE [LARGE SCALE GENOMIC DNA]</scope>
    <source>
        <strain evidence="12 13">B3-10</strain>
    </source>
</reference>
<comment type="catalytic activity">
    <reaction evidence="8">
        <text>(6S)-5,6,7,8-tetrahydrofolate + NADP(+) = 7,8-dihydrofolate + NADPH + H(+)</text>
        <dbReference type="Rhea" id="RHEA:15009"/>
        <dbReference type="ChEBI" id="CHEBI:15378"/>
        <dbReference type="ChEBI" id="CHEBI:57451"/>
        <dbReference type="ChEBI" id="CHEBI:57453"/>
        <dbReference type="ChEBI" id="CHEBI:57783"/>
        <dbReference type="ChEBI" id="CHEBI:58349"/>
        <dbReference type="EC" id="1.5.1.3"/>
    </reaction>
</comment>
<dbReference type="PANTHER" id="PTHR48069">
    <property type="entry name" value="DIHYDROFOLATE REDUCTASE"/>
    <property type="match status" value="1"/>
</dbReference>
<evidence type="ECO:0000256" key="4">
    <source>
        <dbReference type="ARBA" id="ARBA00022563"/>
    </source>
</evidence>
<dbReference type="GO" id="GO:0046655">
    <property type="term" value="P:folic acid metabolic process"/>
    <property type="evidence" value="ECO:0007669"/>
    <property type="project" value="TreeGrafter"/>
</dbReference>
<dbReference type="KEGG" id="arac:E0W69_014360"/>
<evidence type="ECO:0000256" key="2">
    <source>
        <dbReference type="ARBA" id="ARBA00009539"/>
    </source>
</evidence>
<dbReference type="CDD" id="cd00209">
    <property type="entry name" value="DHFR"/>
    <property type="match status" value="1"/>
</dbReference>
<evidence type="ECO:0000256" key="1">
    <source>
        <dbReference type="ARBA" id="ARBA00004903"/>
    </source>
</evidence>
<dbReference type="PIRSF" id="PIRSF000194">
    <property type="entry name" value="DHFR"/>
    <property type="match status" value="1"/>
</dbReference>
<proteinExistence type="inferred from homology"/>
<evidence type="ECO:0000256" key="7">
    <source>
        <dbReference type="ARBA" id="ARBA00025067"/>
    </source>
</evidence>
<protein>
    <recommendedName>
        <fullName evidence="3 8">Dihydrofolate reductase</fullName>
        <ecNumber evidence="3 8">1.5.1.3</ecNumber>
    </recommendedName>
</protein>
<dbReference type="Proteomes" id="UP000292424">
    <property type="component" value="Chromosome"/>
</dbReference>
<dbReference type="GO" id="GO:0070401">
    <property type="term" value="F:NADP+ binding"/>
    <property type="evidence" value="ECO:0007669"/>
    <property type="project" value="UniProtKB-ARBA"/>
</dbReference>
<comment type="similarity">
    <text evidence="2 8 9">Belongs to the dihydrofolate reductase family.</text>
</comment>
<evidence type="ECO:0000256" key="5">
    <source>
        <dbReference type="ARBA" id="ARBA00022857"/>
    </source>
</evidence>
<dbReference type="EMBL" id="CP044016">
    <property type="protein sequence ID" value="QES89791.1"/>
    <property type="molecule type" value="Genomic_DNA"/>
</dbReference>
<name>A0A5P2GDW1_9BACT</name>
<evidence type="ECO:0000256" key="10">
    <source>
        <dbReference type="SAM" id="MobiDB-lite"/>
    </source>
</evidence>